<dbReference type="EMBL" id="BAABEY010000010">
    <property type="protein sequence ID" value="GAA4434163.1"/>
    <property type="molecule type" value="Genomic_DNA"/>
</dbReference>
<dbReference type="Gene3D" id="3.40.50.300">
    <property type="entry name" value="P-loop containing nucleotide triphosphate hydrolases"/>
    <property type="match status" value="1"/>
</dbReference>
<gene>
    <name evidence="1" type="ORF">GCM10023091_08700</name>
</gene>
<dbReference type="Proteomes" id="UP001501508">
    <property type="component" value="Unassembled WGS sequence"/>
</dbReference>
<dbReference type="RefSeq" id="WP_345026844.1">
    <property type="nucleotide sequence ID" value="NZ_BAABEY010000010.1"/>
</dbReference>
<name>A0ABP8LS93_9BACT</name>
<comment type="caution">
    <text evidence="1">The sequence shown here is derived from an EMBL/GenBank/DDBJ whole genome shotgun (WGS) entry which is preliminary data.</text>
</comment>
<organism evidence="1 2">
    <name type="scientific">Ravibacter arvi</name>
    <dbReference type="NCBI Taxonomy" id="2051041"/>
    <lineage>
        <taxon>Bacteria</taxon>
        <taxon>Pseudomonadati</taxon>
        <taxon>Bacteroidota</taxon>
        <taxon>Cytophagia</taxon>
        <taxon>Cytophagales</taxon>
        <taxon>Spirosomataceae</taxon>
        <taxon>Ravibacter</taxon>
    </lineage>
</organism>
<accession>A0ABP8LS93</accession>
<dbReference type="InterPro" id="IPR027417">
    <property type="entry name" value="P-loop_NTPase"/>
</dbReference>
<proteinExistence type="predicted"/>
<keyword evidence="2" id="KW-1185">Reference proteome</keyword>
<sequence>MEREIVSKLKKEILAMQGVPQLVEGRAADTGLGPITGAFPYGFFPVGIHEFVSTSAETAASVSGFMAALLSRITRHDGICLWIGTHRMLFPPALVFFGLNPHNIIFIDNRKPADLSWMIEQALKCEALSAVVGEISDLDLAQSRRLQLAVEQSRVNCFLHRRYPAKASTIASVCRWKILPIASVSEPGLPGVGFPAWEVTLEKVRNGQPGSWRMWWAETHFESLAPSRDPGLSFQPLSETATA</sequence>
<protein>
    <submittedName>
        <fullName evidence="1">ImuA family protein</fullName>
    </submittedName>
</protein>
<reference evidence="2" key="1">
    <citation type="journal article" date="2019" name="Int. J. Syst. Evol. Microbiol.">
        <title>The Global Catalogue of Microorganisms (GCM) 10K type strain sequencing project: providing services to taxonomists for standard genome sequencing and annotation.</title>
        <authorList>
            <consortium name="The Broad Institute Genomics Platform"/>
            <consortium name="The Broad Institute Genome Sequencing Center for Infectious Disease"/>
            <person name="Wu L."/>
            <person name="Ma J."/>
        </authorList>
    </citation>
    <scope>NUCLEOTIDE SEQUENCE [LARGE SCALE GENOMIC DNA]</scope>
    <source>
        <strain evidence="2">JCM 31920</strain>
    </source>
</reference>
<evidence type="ECO:0000313" key="1">
    <source>
        <dbReference type="EMBL" id="GAA4434163.1"/>
    </source>
</evidence>
<evidence type="ECO:0000313" key="2">
    <source>
        <dbReference type="Proteomes" id="UP001501508"/>
    </source>
</evidence>
<dbReference type="SUPFAM" id="SSF52540">
    <property type="entry name" value="P-loop containing nucleoside triphosphate hydrolases"/>
    <property type="match status" value="1"/>
</dbReference>